<evidence type="ECO:0000313" key="3">
    <source>
        <dbReference type="Proteomes" id="UP000822476"/>
    </source>
</evidence>
<dbReference type="Pfam" id="PF04749">
    <property type="entry name" value="PLAC8"/>
    <property type="match status" value="1"/>
</dbReference>
<gene>
    <name evidence="2" type="ORF">EG68_04546</name>
</gene>
<organism evidence="2 3">
    <name type="scientific">Paragonimus skrjabini miyazakii</name>
    <dbReference type="NCBI Taxonomy" id="59628"/>
    <lineage>
        <taxon>Eukaryota</taxon>
        <taxon>Metazoa</taxon>
        <taxon>Spiralia</taxon>
        <taxon>Lophotrochozoa</taxon>
        <taxon>Platyhelminthes</taxon>
        <taxon>Trematoda</taxon>
        <taxon>Digenea</taxon>
        <taxon>Plagiorchiida</taxon>
        <taxon>Troglotremata</taxon>
        <taxon>Troglotrematidae</taxon>
        <taxon>Paragonimus</taxon>
    </lineage>
</organism>
<name>A0A8S9YYK3_9TREM</name>
<reference evidence="2" key="1">
    <citation type="submission" date="2019-07" db="EMBL/GenBank/DDBJ databases">
        <title>Annotation for the trematode Paragonimus miyazaki's.</title>
        <authorList>
            <person name="Choi Y.-J."/>
        </authorList>
    </citation>
    <scope>NUCLEOTIDE SEQUENCE</scope>
    <source>
        <strain evidence="2">Japan</strain>
    </source>
</reference>
<dbReference type="InterPro" id="IPR006461">
    <property type="entry name" value="PLAC_motif_containing"/>
</dbReference>
<evidence type="ECO:0008006" key="4">
    <source>
        <dbReference type="Google" id="ProtNLM"/>
    </source>
</evidence>
<dbReference type="OrthoDB" id="1045822at2759"/>
<evidence type="ECO:0000256" key="1">
    <source>
        <dbReference type="ARBA" id="ARBA00009024"/>
    </source>
</evidence>
<evidence type="ECO:0000313" key="2">
    <source>
        <dbReference type="EMBL" id="KAF7258406.1"/>
    </source>
</evidence>
<comment type="similarity">
    <text evidence="1">Belongs to the cornifelin family.</text>
</comment>
<dbReference type="AlphaFoldDB" id="A0A8S9YYK3"/>
<proteinExistence type="inferred from homology"/>
<comment type="caution">
    <text evidence="2">The sequence shown here is derived from an EMBL/GenBank/DDBJ whole genome shotgun (WGS) entry which is preliminary data.</text>
</comment>
<accession>A0A8S9YYK3</accession>
<sequence length="114" mass="12905">MSMDQVVIQQPRATQPAQEREWSTDLFGCCSDVPRCLLVACFPPCYLCHMYKYSDEACYLPLCGVGPSLLRVKHRFRHNIKGTLLKDVCASMCCTLCVMCQLKADMEQAKNMGM</sequence>
<dbReference type="PANTHER" id="PTHR15907">
    <property type="entry name" value="DUF614 FAMILY PROTEIN-RELATED"/>
    <property type="match status" value="1"/>
</dbReference>
<dbReference type="Proteomes" id="UP000822476">
    <property type="component" value="Unassembled WGS sequence"/>
</dbReference>
<keyword evidence="3" id="KW-1185">Reference proteome</keyword>
<dbReference type="EMBL" id="JTDE01001742">
    <property type="protein sequence ID" value="KAF7258406.1"/>
    <property type="molecule type" value="Genomic_DNA"/>
</dbReference>
<protein>
    <recommendedName>
        <fullName evidence="4">Cornifelin</fullName>
    </recommendedName>
</protein>
<dbReference type="NCBIfam" id="TIGR01571">
    <property type="entry name" value="A_thal_Cys_rich"/>
    <property type="match status" value="1"/>
</dbReference>